<dbReference type="OrthoDB" id="6348837at2759"/>
<name>A0A3R7NWG9_PENVA</name>
<dbReference type="Pfam" id="PF13837">
    <property type="entry name" value="Myb_DNA-bind_4"/>
    <property type="match status" value="1"/>
</dbReference>
<dbReference type="Gene3D" id="1.10.10.60">
    <property type="entry name" value="Homeodomain-like"/>
    <property type="match status" value="1"/>
</dbReference>
<evidence type="ECO:0000313" key="2">
    <source>
        <dbReference type="EMBL" id="ROT68650.1"/>
    </source>
</evidence>
<reference evidence="2 3" key="1">
    <citation type="submission" date="2018-04" db="EMBL/GenBank/DDBJ databases">
        <authorList>
            <person name="Zhang X."/>
            <person name="Yuan J."/>
            <person name="Li F."/>
            <person name="Xiang J."/>
        </authorList>
    </citation>
    <scope>NUCLEOTIDE SEQUENCE [LARGE SCALE GENOMIC DNA]</scope>
    <source>
        <tissue evidence="2">Muscle</tissue>
    </source>
</reference>
<accession>A0A3R7NWG9</accession>
<feature type="domain" description="Myb/SANT-like DNA-binding" evidence="1">
    <location>
        <begin position="50"/>
        <end position="123"/>
    </location>
</feature>
<evidence type="ECO:0000313" key="3">
    <source>
        <dbReference type="Proteomes" id="UP000283509"/>
    </source>
</evidence>
<keyword evidence="3" id="KW-1185">Reference proteome</keyword>
<organism evidence="2 3">
    <name type="scientific">Penaeus vannamei</name>
    <name type="common">Whiteleg shrimp</name>
    <name type="synonym">Litopenaeus vannamei</name>
    <dbReference type="NCBI Taxonomy" id="6689"/>
    <lineage>
        <taxon>Eukaryota</taxon>
        <taxon>Metazoa</taxon>
        <taxon>Ecdysozoa</taxon>
        <taxon>Arthropoda</taxon>
        <taxon>Crustacea</taxon>
        <taxon>Multicrustacea</taxon>
        <taxon>Malacostraca</taxon>
        <taxon>Eumalacostraca</taxon>
        <taxon>Eucarida</taxon>
        <taxon>Decapoda</taxon>
        <taxon>Dendrobranchiata</taxon>
        <taxon>Penaeoidea</taxon>
        <taxon>Penaeidae</taxon>
        <taxon>Penaeus</taxon>
    </lineage>
</organism>
<protein>
    <recommendedName>
        <fullName evidence="1">Myb/SANT-like DNA-binding domain-containing protein</fullName>
    </recommendedName>
</protein>
<evidence type="ECO:0000259" key="1">
    <source>
        <dbReference type="Pfam" id="PF13837"/>
    </source>
</evidence>
<dbReference type="InterPro" id="IPR044822">
    <property type="entry name" value="Myb_DNA-bind_4"/>
</dbReference>
<sequence length="283" mass="33289">MDSKEEATATSGNVTLEIPASVPSYVIISEQIPKANGEGTGQHGGRREYLWSDEATEKLVMMVKENYAKVIGGRDAREEVFREITKKLVEYIPGITIRQVHMKWKNLKQRFKKYELKKSKDRYRVKEPLCYNLLCSFLERPTVPTYDVICCDFDEEEEELLQQHQRHQLQLQPQKQRLQQQQVGIIPTIEMIEEISPTDSCTRISEKTTDTNKRRKLDKLTASQRRMESLFSEVLSEMKKNNSVMESFFTDFRNIMKRNEEHQLELIRTLKERNQILKQAVQK</sequence>
<comment type="caution">
    <text evidence="2">The sequence shown here is derived from an EMBL/GenBank/DDBJ whole genome shotgun (WGS) entry which is preliminary data.</text>
</comment>
<proteinExistence type="predicted"/>
<dbReference type="EMBL" id="QCYY01002649">
    <property type="protein sequence ID" value="ROT68650.1"/>
    <property type="molecule type" value="Genomic_DNA"/>
</dbReference>
<dbReference type="Proteomes" id="UP000283509">
    <property type="component" value="Unassembled WGS sequence"/>
</dbReference>
<reference evidence="2 3" key="2">
    <citation type="submission" date="2019-01" db="EMBL/GenBank/DDBJ databases">
        <title>The decoding of complex shrimp genome reveals the adaptation for benthos swimmer, frequently molting mechanism and breeding impact on genome.</title>
        <authorList>
            <person name="Sun Y."/>
            <person name="Gao Y."/>
            <person name="Yu Y."/>
        </authorList>
    </citation>
    <scope>NUCLEOTIDE SEQUENCE [LARGE SCALE GENOMIC DNA]</scope>
    <source>
        <tissue evidence="2">Muscle</tissue>
    </source>
</reference>
<gene>
    <name evidence="2" type="ORF">C7M84_013198</name>
</gene>
<dbReference type="AlphaFoldDB" id="A0A3R7NWG9"/>